<dbReference type="EMBL" id="CM056744">
    <property type="protein sequence ID" value="KAJ8668624.1"/>
    <property type="molecule type" value="Genomic_DNA"/>
</dbReference>
<evidence type="ECO:0000313" key="1">
    <source>
        <dbReference type="EMBL" id="KAJ8668624.1"/>
    </source>
</evidence>
<comment type="caution">
    <text evidence="1">The sequence shown here is derived from an EMBL/GenBank/DDBJ whole genome shotgun (WGS) entry which is preliminary data.</text>
</comment>
<proteinExistence type="predicted"/>
<organism evidence="1 2">
    <name type="scientific">Eretmocerus hayati</name>
    <dbReference type="NCBI Taxonomy" id="131215"/>
    <lineage>
        <taxon>Eukaryota</taxon>
        <taxon>Metazoa</taxon>
        <taxon>Ecdysozoa</taxon>
        <taxon>Arthropoda</taxon>
        <taxon>Hexapoda</taxon>
        <taxon>Insecta</taxon>
        <taxon>Pterygota</taxon>
        <taxon>Neoptera</taxon>
        <taxon>Endopterygota</taxon>
        <taxon>Hymenoptera</taxon>
        <taxon>Apocrita</taxon>
        <taxon>Proctotrupomorpha</taxon>
        <taxon>Chalcidoidea</taxon>
        <taxon>Aphelinidae</taxon>
        <taxon>Aphelininae</taxon>
        <taxon>Eretmocerus</taxon>
    </lineage>
</organism>
<accession>A0ACC2NC56</accession>
<reference evidence="1" key="1">
    <citation type="submission" date="2023-04" db="EMBL/GenBank/DDBJ databases">
        <title>A chromosome-level genome assembly of the parasitoid wasp Eretmocerus hayati.</title>
        <authorList>
            <person name="Zhong Y."/>
            <person name="Liu S."/>
            <person name="Liu Y."/>
        </authorList>
    </citation>
    <scope>NUCLEOTIDE SEQUENCE</scope>
    <source>
        <strain evidence="1">ZJU_SS_LIU_2023</strain>
    </source>
</reference>
<dbReference type="Proteomes" id="UP001239111">
    <property type="component" value="Chromosome 4"/>
</dbReference>
<protein>
    <submittedName>
        <fullName evidence="1">Uncharacterized protein</fullName>
    </submittedName>
</protein>
<keyword evidence="2" id="KW-1185">Reference proteome</keyword>
<sequence length="308" mass="34906">MVRSEPWVKDSNLPNFLKKFILSMILMYCPQILDSVPLIGGKKVQPDEIKYLVSLQSNDEHYCGGSIIDSWHVLSAAHCVIDDNNKFNKKLKIIAGTNDLSDRDQDFVEIQVEKVYVPSSYDDSEWDESIPVGDVAVLRLKQSLNLKQNQHLKKVRLPRADEYQEFASYESAIVTIAGFGWNKIKVKMHRNNTEFEVGSSSNRLRSARAIVISNFDCQQHYDHVIHESDLCARVIEHRDDTPQGVCRGDSGGPLIFGSNTIIGIVSGISIGCNENREPGIYTRVSSHMEFIRNAVRDVTDNMRVKTYK</sequence>
<name>A0ACC2NC56_9HYME</name>
<gene>
    <name evidence="1" type="ORF">QAD02_010287</name>
</gene>
<evidence type="ECO:0000313" key="2">
    <source>
        <dbReference type="Proteomes" id="UP001239111"/>
    </source>
</evidence>